<evidence type="ECO:0000313" key="4">
    <source>
        <dbReference type="Proteomes" id="UP000626109"/>
    </source>
</evidence>
<dbReference type="InterPro" id="IPR000156">
    <property type="entry name" value="Ran_bind_dom"/>
</dbReference>
<dbReference type="InterPro" id="IPR045255">
    <property type="entry name" value="RanBP1-like"/>
</dbReference>
<dbReference type="AlphaFoldDB" id="A0A813LTS6"/>
<protein>
    <recommendedName>
        <fullName evidence="1">RanBD1 domain-containing protein</fullName>
    </recommendedName>
</protein>
<feature type="domain" description="RanBD1" evidence="1">
    <location>
        <begin position="1"/>
        <end position="55"/>
    </location>
</feature>
<dbReference type="OrthoDB" id="2357150at2759"/>
<sequence length="83" mass="9773">MEEEIYSQRSKLYRFSDGDWKERGLGDAKLLRHYETGKTRFLLRQEKSWPRRACACCCCCCCYCCYCSCCCCCCCCCYCSSEH</sequence>
<name>A0A813LTS6_POLGL</name>
<dbReference type="GO" id="GO:0005737">
    <property type="term" value="C:cytoplasm"/>
    <property type="evidence" value="ECO:0007669"/>
    <property type="project" value="TreeGrafter"/>
</dbReference>
<evidence type="ECO:0000313" key="2">
    <source>
        <dbReference type="EMBL" id="CAE8592863.1"/>
    </source>
</evidence>
<dbReference type="EMBL" id="CAJNNW010037614">
    <property type="protein sequence ID" value="CAE8743251.1"/>
    <property type="molecule type" value="Genomic_DNA"/>
</dbReference>
<dbReference type="GO" id="GO:0005643">
    <property type="term" value="C:nuclear pore"/>
    <property type="evidence" value="ECO:0007669"/>
    <property type="project" value="TreeGrafter"/>
</dbReference>
<dbReference type="GO" id="GO:0005096">
    <property type="term" value="F:GTPase activator activity"/>
    <property type="evidence" value="ECO:0007669"/>
    <property type="project" value="TreeGrafter"/>
</dbReference>
<evidence type="ECO:0000313" key="5">
    <source>
        <dbReference type="Proteomes" id="UP000654075"/>
    </source>
</evidence>
<dbReference type="Proteomes" id="UP000654075">
    <property type="component" value="Unassembled WGS sequence"/>
</dbReference>
<evidence type="ECO:0000259" key="1">
    <source>
        <dbReference type="PROSITE" id="PS50196"/>
    </source>
</evidence>
<dbReference type="PANTHER" id="PTHR23138">
    <property type="entry name" value="RAN BINDING PROTEIN"/>
    <property type="match status" value="1"/>
</dbReference>
<proteinExistence type="predicted"/>
<keyword evidence="5" id="KW-1185">Reference proteome</keyword>
<accession>A0A813LTS6</accession>
<organism evidence="3 4">
    <name type="scientific">Polarella glacialis</name>
    <name type="common">Dinoflagellate</name>
    <dbReference type="NCBI Taxonomy" id="89957"/>
    <lineage>
        <taxon>Eukaryota</taxon>
        <taxon>Sar</taxon>
        <taxon>Alveolata</taxon>
        <taxon>Dinophyceae</taxon>
        <taxon>Suessiales</taxon>
        <taxon>Suessiaceae</taxon>
        <taxon>Polarella</taxon>
    </lineage>
</organism>
<gene>
    <name evidence="2" type="ORF">PGLA1383_LOCUS11483</name>
    <name evidence="3" type="ORF">PGLA2088_LOCUS51309</name>
</gene>
<dbReference type="SUPFAM" id="SSF50729">
    <property type="entry name" value="PH domain-like"/>
    <property type="match status" value="1"/>
</dbReference>
<dbReference type="PANTHER" id="PTHR23138:SF87">
    <property type="entry name" value="E3 SUMO-PROTEIN LIGASE RANBP2"/>
    <property type="match status" value="1"/>
</dbReference>
<dbReference type="EMBL" id="CAJNNV010005938">
    <property type="protein sequence ID" value="CAE8592863.1"/>
    <property type="molecule type" value="Genomic_DNA"/>
</dbReference>
<reference evidence="3" key="1">
    <citation type="submission" date="2021-02" db="EMBL/GenBank/DDBJ databases">
        <authorList>
            <person name="Dougan E. K."/>
            <person name="Rhodes N."/>
            <person name="Thang M."/>
            <person name="Chan C."/>
        </authorList>
    </citation>
    <scope>NUCLEOTIDE SEQUENCE</scope>
</reference>
<dbReference type="Pfam" id="PF00638">
    <property type="entry name" value="Ran_BP1"/>
    <property type="match status" value="1"/>
</dbReference>
<evidence type="ECO:0000313" key="3">
    <source>
        <dbReference type="EMBL" id="CAE8743251.1"/>
    </source>
</evidence>
<dbReference type="Proteomes" id="UP000626109">
    <property type="component" value="Unassembled WGS sequence"/>
</dbReference>
<dbReference type="PROSITE" id="PS50196">
    <property type="entry name" value="RANBD1"/>
    <property type="match status" value="1"/>
</dbReference>
<dbReference type="InterPro" id="IPR011993">
    <property type="entry name" value="PH-like_dom_sf"/>
</dbReference>
<comment type="caution">
    <text evidence="3">The sequence shown here is derived from an EMBL/GenBank/DDBJ whole genome shotgun (WGS) entry which is preliminary data.</text>
</comment>
<dbReference type="Gene3D" id="2.30.29.30">
    <property type="entry name" value="Pleckstrin-homology domain (PH domain)/Phosphotyrosine-binding domain (PTB)"/>
    <property type="match status" value="1"/>
</dbReference>